<evidence type="ECO:0000259" key="4">
    <source>
        <dbReference type="Pfam" id="PF01370"/>
    </source>
</evidence>
<dbReference type="AlphaFoldDB" id="A0A2N8KB02"/>
<dbReference type="PANTHER" id="PTHR43103">
    <property type="entry name" value="NUCLEOSIDE-DIPHOSPHATE-SUGAR EPIMERASE"/>
    <property type="match status" value="1"/>
</dbReference>
<dbReference type="Gene3D" id="3.40.50.720">
    <property type="entry name" value="NAD(P)-binding Rossmann-like Domain"/>
    <property type="match status" value="1"/>
</dbReference>
<dbReference type="RefSeq" id="WP_102775434.1">
    <property type="nucleotide sequence ID" value="NZ_POQS01000008.1"/>
</dbReference>
<organism evidence="5 6">
    <name type="scientific">Achromobacter pulmonis</name>
    <dbReference type="NCBI Taxonomy" id="1389932"/>
    <lineage>
        <taxon>Bacteria</taxon>
        <taxon>Pseudomonadati</taxon>
        <taxon>Pseudomonadota</taxon>
        <taxon>Betaproteobacteria</taxon>
        <taxon>Burkholderiales</taxon>
        <taxon>Alcaligenaceae</taxon>
        <taxon>Achromobacter</taxon>
    </lineage>
</organism>
<comment type="caution">
    <text evidence="5">The sequence shown here is derived from an EMBL/GenBank/DDBJ whole genome shotgun (WGS) entry which is preliminary data.</text>
</comment>
<reference evidence="5 6" key="1">
    <citation type="submission" date="2018-01" db="EMBL/GenBank/DDBJ databases">
        <title>The draft genome of an aniline degradation strain ANB-1.</title>
        <authorList>
            <person name="Zhang L."/>
            <person name="Jiang J."/>
        </authorList>
    </citation>
    <scope>NUCLEOTIDE SEQUENCE [LARGE SCALE GENOMIC DNA]</scope>
    <source>
        <strain evidence="5 6">ANB-1</strain>
    </source>
</reference>
<evidence type="ECO:0000313" key="5">
    <source>
        <dbReference type="EMBL" id="PND30634.1"/>
    </source>
</evidence>
<keyword evidence="2" id="KW-0560">Oxidoreductase</keyword>
<dbReference type="GO" id="GO:0016491">
    <property type="term" value="F:oxidoreductase activity"/>
    <property type="evidence" value="ECO:0007669"/>
    <property type="project" value="UniProtKB-KW"/>
</dbReference>
<dbReference type="InterPro" id="IPR036291">
    <property type="entry name" value="NAD(P)-bd_dom_sf"/>
</dbReference>
<dbReference type="PANTHER" id="PTHR43103:SF5">
    <property type="entry name" value="4-EPIMERASE, PUTATIVE (AFU_ORTHOLOGUE AFUA_7G00360)-RELATED"/>
    <property type="match status" value="1"/>
</dbReference>
<evidence type="ECO:0000256" key="3">
    <source>
        <dbReference type="ARBA" id="ARBA00023027"/>
    </source>
</evidence>
<protein>
    <submittedName>
        <fullName evidence="5">NAD(P)-dependent oxidoreductase</fullName>
    </submittedName>
</protein>
<name>A0A2N8KB02_9BURK</name>
<dbReference type="InterPro" id="IPR001509">
    <property type="entry name" value="Epimerase_deHydtase"/>
</dbReference>
<dbReference type="Pfam" id="PF01370">
    <property type="entry name" value="Epimerase"/>
    <property type="match status" value="1"/>
</dbReference>
<feature type="domain" description="NAD-dependent epimerase/dehydratase" evidence="4">
    <location>
        <begin position="12"/>
        <end position="188"/>
    </location>
</feature>
<dbReference type="SUPFAM" id="SSF51735">
    <property type="entry name" value="NAD(P)-binding Rossmann-fold domains"/>
    <property type="match status" value="1"/>
</dbReference>
<accession>A0A2N8KB02</accession>
<dbReference type="Proteomes" id="UP000235994">
    <property type="component" value="Unassembled WGS sequence"/>
</dbReference>
<sequence length="277" mass="31169">MTCFTKPEGLRVLITGAAGNIGKCLREQLRGRYALLRLADIAQQEPAREGEEICAIDVRDIDSVERCMQGIDCVIHLAGIPGVDTWENILPLNIDGCYKVFEAARRQGVPRVIFASSNHAVGYHRREKFLDNTVQPRPDSLYGVSKVFGEALGRMYADKFGMSVACLRIGTFRTPDHPSESRQLLTWISHRDMAELARCCIEHESYHFVVVYGVSNNLRNRWDNSNVKFLGYQPQDDSEVFAAEILARNIPEDPIAAQFHGGFYCPLEFVGTTERIS</sequence>
<keyword evidence="3" id="KW-0520">NAD</keyword>
<evidence type="ECO:0000256" key="1">
    <source>
        <dbReference type="ARBA" id="ARBA00007637"/>
    </source>
</evidence>
<keyword evidence="6" id="KW-1185">Reference proteome</keyword>
<gene>
    <name evidence="5" type="ORF">C1I89_26850</name>
</gene>
<dbReference type="CDD" id="cd08946">
    <property type="entry name" value="SDR_e"/>
    <property type="match status" value="1"/>
</dbReference>
<comment type="similarity">
    <text evidence="1">Belongs to the NAD(P)-dependent epimerase/dehydratase family.</text>
</comment>
<evidence type="ECO:0000313" key="6">
    <source>
        <dbReference type="Proteomes" id="UP000235994"/>
    </source>
</evidence>
<evidence type="ECO:0000256" key="2">
    <source>
        <dbReference type="ARBA" id="ARBA00023002"/>
    </source>
</evidence>
<proteinExistence type="inferred from homology"/>
<dbReference type="EMBL" id="POQS01000008">
    <property type="protein sequence ID" value="PND30634.1"/>
    <property type="molecule type" value="Genomic_DNA"/>
</dbReference>